<dbReference type="Pfam" id="PF00528">
    <property type="entry name" value="BPD_transp_1"/>
    <property type="match status" value="1"/>
</dbReference>
<dbReference type="PANTHER" id="PTHR30465:SF45">
    <property type="entry name" value="BINDING-PROTEIN-DEPENDENT TRANSPORT SYSTEMS INNER MEMBRANE COMPONENT"/>
    <property type="match status" value="1"/>
</dbReference>
<evidence type="ECO:0000313" key="9">
    <source>
        <dbReference type="EMBL" id="HHK69076.1"/>
    </source>
</evidence>
<feature type="transmembrane region" description="Helical" evidence="7">
    <location>
        <begin position="174"/>
        <end position="195"/>
    </location>
</feature>
<dbReference type="AlphaFoldDB" id="A0A7C5LF23"/>
<keyword evidence="3" id="KW-1003">Cell membrane</keyword>
<keyword evidence="6 7" id="KW-0472">Membrane</keyword>
<accession>A0A7C5LF23</accession>
<sequence>MKSIRPIIFLGKRALVLALTVVVAVYVTIYVANMGGYVDEIVKGEALLRVSQEVRANPANRALNETQVRNLIEQLYQNELKRLGFDQPFIVRSFNYLRDALSLELGRSLFISSDSGSRSVRVIIMERLPNTVLLFTTTQLILFFLGLFTGLFLSRRYGSRIDKIMTLLTPMSSLPGWFYGLFLILIFASVLRVLPYGGMVDVPPPTDRFEYALSVLRHMILPILSWLTAYFFISTYTRRTFFLIFSSEDYVEVAKAKGLPEPLIRRRYILRPTLPPIITDLSLTLLASWTGAIITETVFNWPGVGSLFYVASVTFDTPVLVGLVVIYAYLLAITVFVLELVYAILDPRVRTGVMAG</sequence>
<dbReference type="InterPro" id="IPR035906">
    <property type="entry name" value="MetI-like_sf"/>
</dbReference>
<dbReference type="PANTHER" id="PTHR30465">
    <property type="entry name" value="INNER MEMBRANE ABC TRANSPORTER"/>
    <property type="match status" value="1"/>
</dbReference>
<evidence type="ECO:0000256" key="7">
    <source>
        <dbReference type="RuleBase" id="RU363032"/>
    </source>
</evidence>
<comment type="similarity">
    <text evidence="7">Belongs to the binding-protein-dependent transport system permease family.</text>
</comment>
<name>A0A7C5LF23_CALS0</name>
<comment type="subcellular location">
    <subcellularLocation>
        <location evidence="1 7">Cell membrane</location>
        <topology evidence="1 7">Multi-pass membrane protein</topology>
    </subcellularLocation>
</comment>
<evidence type="ECO:0000259" key="8">
    <source>
        <dbReference type="PROSITE" id="PS50928"/>
    </source>
</evidence>
<evidence type="ECO:0000256" key="6">
    <source>
        <dbReference type="ARBA" id="ARBA00023136"/>
    </source>
</evidence>
<reference evidence="9" key="1">
    <citation type="journal article" date="2020" name="mSystems">
        <title>Genome- and Community-Level Interaction Insights into Carbon Utilization and Element Cycling Functions of Hydrothermarchaeota in Hydrothermal Sediment.</title>
        <authorList>
            <person name="Zhou Z."/>
            <person name="Liu Y."/>
            <person name="Xu W."/>
            <person name="Pan J."/>
            <person name="Luo Z.H."/>
            <person name="Li M."/>
        </authorList>
    </citation>
    <scope>NUCLEOTIDE SEQUENCE [LARGE SCALE GENOMIC DNA]</scope>
    <source>
        <strain evidence="9">SpSt-1056</strain>
    </source>
</reference>
<proteinExistence type="inferred from homology"/>
<dbReference type="GO" id="GO:0005886">
    <property type="term" value="C:plasma membrane"/>
    <property type="evidence" value="ECO:0007669"/>
    <property type="project" value="UniProtKB-SubCell"/>
</dbReference>
<keyword evidence="2 7" id="KW-0813">Transport</keyword>
<dbReference type="EMBL" id="DRWN01000068">
    <property type="protein sequence ID" value="HHK69076.1"/>
    <property type="molecule type" value="Genomic_DNA"/>
</dbReference>
<feature type="domain" description="ABC transmembrane type-1" evidence="8">
    <location>
        <begin position="128"/>
        <end position="342"/>
    </location>
</feature>
<keyword evidence="5 7" id="KW-1133">Transmembrane helix</keyword>
<evidence type="ECO:0000256" key="2">
    <source>
        <dbReference type="ARBA" id="ARBA00022448"/>
    </source>
</evidence>
<dbReference type="Gene3D" id="1.10.3720.10">
    <property type="entry name" value="MetI-like"/>
    <property type="match status" value="1"/>
</dbReference>
<evidence type="ECO:0000256" key="4">
    <source>
        <dbReference type="ARBA" id="ARBA00022692"/>
    </source>
</evidence>
<feature type="transmembrane region" description="Helical" evidence="7">
    <location>
        <begin position="215"/>
        <end position="233"/>
    </location>
</feature>
<comment type="caution">
    <text evidence="9">The sequence shown here is derived from an EMBL/GenBank/DDBJ whole genome shotgun (WGS) entry which is preliminary data.</text>
</comment>
<feature type="transmembrane region" description="Helical" evidence="7">
    <location>
        <begin position="319"/>
        <end position="345"/>
    </location>
</feature>
<organism evidence="9">
    <name type="scientific">Caldiarchaeum subterraneum</name>
    <dbReference type="NCBI Taxonomy" id="311458"/>
    <lineage>
        <taxon>Archaea</taxon>
        <taxon>Nitrososphaerota</taxon>
        <taxon>Candidatus Caldarchaeales</taxon>
        <taxon>Candidatus Caldarchaeaceae</taxon>
        <taxon>Candidatus Caldarchaeum</taxon>
    </lineage>
</organism>
<dbReference type="InterPro" id="IPR000515">
    <property type="entry name" value="MetI-like"/>
</dbReference>
<gene>
    <name evidence="9" type="ORF">ENM11_08035</name>
</gene>
<dbReference type="CDD" id="cd06261">
    <property type="entry name" value="TM_PBP2"/>
    <property type="match status" value="1"/>
</dbReference>
<dbReference type="GO" id="GO:0055085">
    <property type="term" value="P:transmembrane transport"/>
    <property type="evidence" value="ECO:0007669"/>
    <property type="project" value="InterPro"/>
</dbReference>
<feature type="transmembrane region" description="Helical" evidence="7">
    <location>
        <begin position="12"/>
        <end position="32"/>
    </location>
</feature>
<evidence type="ECO:0000256" key="5">
    <source>
        <dbReference type="ARBA" id="ARBA00022989"/>
    </source>
</evidence>
<protein>
    <submittedName>
        <fullName evidence="9">ABC transporter permease</fullName>
    </submittedName>
</protein>
<feature type="transmembrane region" description="Helical" evidence="7">
    <location>
        <begin position="274"/>
        <end position="299"/>
    </location>
</feature>
<evidence type="ECO:0000256" key="3">
    <source>
        <dbReference type="ARBA" id="ARBA00022475"/>
    </source>
</evidence>
<keyword evidence="4 7" id="KW-0812">Transmembrane</keyword>
<feature type="transmembrane region" description="Helical" evidence="7">
    <location>
        <begin position="132"/>
        <end position="153"/>
    </location>
</feature>
<dbReference type="PROSITE" id="PS50928">
    <property type="entry name" value="ABC_TM1"/>
    <property type="match status" value="1"/>
</dbReference>
<dbReference type="SUPFAM" id="SSF161098">
    <property type="entry name" value="MetI-like"/>
    <property type="match status" value="1"/>
</dbReference>
<evidence type="ECO:0000256" key="1">
    <source>
        <dbReference type="ARBA" id="ARBA00004651"/>
    </source>
</evidence>